<dbReference type="Pfam" id="PF03861">
    <property type="entry name" value="ANTAR"/>
    <property type="match status" value="1"/>
</dbReference>
<evidence type="ECO:0000259" key="4">
    <source>
        <dbReference type="PROSITE" id="PS50110"/>
    </source>
</evidence>
<dbReference type="AlphaFoldDB" id="A0A494XW49"/>
<evidence type="ECO:0000313" key="6">
    <source>
        <dbReference type="EMBL" id="RKP54075.1"/>
    </source>
</evidence>
<dbReference type="InterPro" id="IPR005561">
    <property type="entry name" value="ANTAR"/>
</dbReference>
<evidence type="ECO:0000256" key="3">
    <source>
        <dbReference type="SAM" id="Coils"/>
    </source>
</evidence>
<organism evidence="6 7">
    <name type="scientific">Cohnella endophytica</name>
    <dbReference type="NCBI Taxonomy" id="2419778"/>
    <lineage>
        <taxon>Bacteria</taxon>
        <taxon>Bacillati</taxon>
        <taxon>Bacillota</taxon>
        <taxon>Bacilli</taxon>
        <taxon>Bacillales</taxon>
        <taxon>Paenibacillaceae</taxon>
        <taxon>Cohnella</taxon>
    </lineage>
</organism>
<dbReference type="Proteomes" id="UP000282076">
    <property type="component" value="Unassembled WGS sequence"/>
</dbReference>
<proteinExistence type="predicted"/>
<feature type="coiled-coil region" evidence="3">
    <location>
        <begin position="117"/>
        <end position="144"/>
    </location>
</feature>
<evidence type="ECO:0000313" key="7">
    <source>
        <dbReference type="Proteomes" id="UP000282076"/>
    </source>
</evidence>
<dbReference type="Gene3D" id="1.10.10.10">
    <property type="entry name" value="Winged helix-like DNA-binding domain superfamily/Winged helix DNA-binding domain"/>
    <property type="match status" value="1"/>
</dbReference>
<sequence length="199" mass="22336">MKPTIALVDDDPIIRMDIREMLEEHGYSVIGEARNGQEAIELAACRKPDLILMDVKMPRMNGIKAARLIRKFHEPAIVMLTAYSQKETVEEARQSGVTAYLLKPVTEENLIPAIEIALSQKERMDEMKEALSQLKQSIEDRKLVEKAKGIVMKAYALDEEGAYRKMRGASMKSRLSLQQVAEHILEGRSERLSGLAGNG</sequence>
<dbReference type="PIRSF" id="PIRSF036382">
    <property type="entry name" value="RR_antiterm"/>
    <property type="match status" value="1"/>
</dbReference>
<name>A0A494XW49_9BACL</name>
<dbReference type="PROSITE" id="PS50921">
    <property type="entry name" value="ANTAR"/>
    <property type="match status" value="1"/>
</dbReference>
<dbReference type="PROSITE" id="PS50110">
    <property type="entry name" value="RESPONSE_REGULATORY"/>
    <property type="match status" value="1"/>
</dbReference>
<dbReference type="SMART" id="SM00448">
    <property type="entry name" value="REC"/>
    <property type="match status" value="1"/>
</dbReference>
<dbReference type="EMBL" id="RBZM01000005">
    <property type="protein sequence ID" value="RKP54075.1"/>
    <property type="molecule type" value="Genomic_DNA"/>
</dbReference>
<keyword evidence="1" id="KW-0902">Two-component regulatory system</keyword>
<protein>
    <submittedName>
        <fullName evidence="6">Response regulator</fullName>
    </submittedName>
</protein>
<dbReference type="PANTHER" id="PTHR43228:SF6">
    <property type="entry name" value="RESPONSE REGULATOR RECEIVER"/>
    <property type="match status" value="1"/>
</dbReference>
<dbReference type="InterPro" id="IPR001789">
    <property type="entry name" value="Sig_transdc_resp-reg_receiver"/>
</dbReference>
<evidence type="ECO:0000256" key="1">
    <source>
        <dbReference type="ARBA" id="ARBA00023012"/>
    </source>
</evidence>
<feature type="modified residue" description="4-aspartylphosphate" evidence="2">
    <location>
        <position position="54"/>
    </location>
</feature>
<accession>A0A494XW49</accession>
<comment type="caution">
    <text evidence="6">The sequence shown here is derived from an EMBL/GenBank/DDBJ whole genome shotgun (WGS) entry which is preliminary data.</text>
</comment>
<dbReference type="OrthoDB" id="9780153at2"/>
<dbReference type="PANTHER" id="PTHR43228">
    <property type="entry name" value="TWO-COMPONENT RESPONSE REGULATOR"/>
    <property type="match status" value="1"/>
</dbReference>
<dbReference type="GO" id="GO:0003723">
    <property type="term" value="F:RNA binding"/>
    <property type="evidence" value="ECO:0007669"/>
    <property type="project" value="InterPro"/>
</dbReference>
<dbReference type="RefSeq" id="WP_120977134.1">
    <property type="nucleotide sequence ID" value="NZ_RBZM01000005.1"/>
</dbReference>
<feature type="domain" description="ANTAR" evidence="5">
    <location>
        <begin position="124"/>
        <end position="185"/>
    </location>
</feature>
<keyword evidence="7" id="KW-1185">Reference proteome</keyword>
<evidence type="ECO:0000256" key="2">
    <source>
        <dbReference type="PROSITE-ProRule" id="PRU00169"/>
    </source>
</evidence>
<dbReference type="GO" id="GO:0000160">
    <property type="term" value="P:phosphorelay signal transduction system"/>
    <property type="evidence" value="ECO:0007669"/>
    <property type="project" value="UniProtKB-KW"/>
</dbReference>
<feature type="domain" description="Response regulatory" evidence="4">
    <location>
        <begin position="4"/>
        <end position="118"/>
    </location>
</feature>
<dbReference type="Pfam" id="PF00072">
    <property type="entry name" value="Response_reg"/>
    <property type="match status" value="1"/>
</dbReference>
<dbReference type="InterPro" id="IPR011006">
    <property type="entry name" value="CheY-like_superfamily"/>
</dbReference>
<dbReference type="SMART" id="SM01012">
    <property type="entry name" value="ANTAR"/>
    <property type="match status" value="1"/>
</dbReference>
<dbReference type="InterPro" id="IPR052048">
    <property type="entry name" value="ST_Response_Regulator"/>
</dbReference>
<keyword evidence="2" id="KW-0597">Phosphoprotein</keyword>
<keyword evidence="3" id="KW-0175">Coiled coil</keyword>
<dbReference type="SUPFAM" id="SSF52172">
    <property type="entry name" value="CheY-like"/>
    <property type="match status" value="1"/>
</dbReference>
<dbReference type="InterPro" id="IPR008327">
    <property type="entry name" value="Sig_transdc_resp-reg_antiterm"/>
</dbReference>
<reference evidence="6 7" key="1">
    <citation type="submission" date="2018-10" db="EMBL/GenBank/DDBJ databases">
        <title>Cohnella sp. M2MS4P-1, whole genome shotgun sequence.</title>
        <authorList>
            <person name="Tuo L."/>
        </authorList>
    </citation>
    <scope>NUCLEOTIDE SEQUENCE [LARGE SCALE GENOMIC DNA]</scope>
    <source>
        <strain evidence="6 7">M2MS4P-1</strain>
    </source>
</reference>
<gene>
    <name evidence="6" type="ORF">D7Z26_11840</name>
</gene>
<evidence type="ECO:0000259" key="5">
    <source>
        <dbReference type="PROSITE" id="PS50921"/>
    </source>
</evidence>
<dbReference type="InterPro" id="IPR036388">
    <property type="entry name" value="WH-like_DNA-bd_sf"/>
</dbReference>
<dbReference type="Gene3D" id="3.40.50.2300">
    <property type="match status" value="1"/>
</dbReference>